<comment type="subcellular location">
    <subcellularLocation>
        <location evidence="1">Cell membrane</location>
        <topology evidence="1">Multi-pass membrane protein</topology>
    </subcellularLocation>
</comment>
<dbReference type="AlphaFoldDB" id="A0A3A4KLL5"/>
<protein>
    <submittedName>
        <fullName evidence="7">LysE family translocator</fullName>
    </submittedName>
</protein>
<dbReference type="PANTHER" id="PTHR30086">
    <property type="entry name" value="ARGININE EXPORTER PROTEIN ARGO"/>
    <property type="match status" value="1"/>
</dbReference>
<dbReference type="Proteomes" id="UP000266677">
    <property type="component" value="Unassembled WGS sequence"/>
</dbReference>
<comment type="caution">
    <text evidence="7">The sequence shown here is derived from an EMBL/GenBank/DDBJ whole genome shotgun (WGS) entry which is preliminary data.</text>
</comment>
<dbReference type="Pfam" id="PF01810">
    <property type="entry name" value="LysE"/>
    <property type="match status" value="1"/>
</dbReference>
<evidence type="ECO:0000256" key="1">
    <source>
        <dbReference type="ARBA" id="ARBA00004651"/>
    </source>
</evidence>
<dbReference type="PANTHER" id="PTHR30086:SF20">
    <property type="entry name" value="ARGININE EXPORTER PROTEIN ARGO-RELATED"/>
    <property type="match status" value="1"/>
</dbReference>
<dbReference type="GO" id="GO:0005886">
    <property type="term" value="C:plasma membrane"/>
    <property type="evidence" value="ECO:0007669"/>
    <property type="project" value="UniProtKB-SubCell"/>
</dbReference>
<evidence type="ECO:0000313" key="7">
    <source>
        <dbReference type="EMBL" id="RJO76438.1"/>
    </source>
</evidence>
<proteinExistence type="predicted"/>
<keyword evidence="8" id="KW-1185">Reference proteome</keyword>
<evidence type="ECO:0000256" key="5">
    <source>
        <dbReference type="ARBA" id="ARBA00023136"/>
    </source>
</evidence>
<feature type="transmembrane region" description="Helical" evidence="6">
    <location>
        <begin position="86"/>
        <end position="108"/>
    </location>
</feature>
<reference evidence="7 8" key="1">
    <citation type="submission" date="2018-09" db="EMBL/GenBank/DDBJ databases">
        <title>YIM PH21274 draft genome.</title>
        <authorList>
            <person name="Miao C."/>
        </authorList>
    </citation>
    <scope>NUCLEOTIDE SEQUENCE [LARGE SCALE GENOMIC DNA]</scope>
    <source>
        <strain evidence="7 8">YIM PH 21724</strain>
    </source>
</reference>
<dbReference type="GO" id="GO:0015171">
    <property type="term" value="F:amino acid transmembrane transporter activity"/>
    <property type="evidence" value="ECO:0007669"/>
    <property type="project" value="TreeGrafter"/>
</dbReference>
<feature type="transmembrane region" description="Helical" evidence="6">
    <location>
        <begin position="7"/>
        <end position="31"/>
    </location>
</feature>
<dbReference type="PIRSF" id="PIRSF006324">
    <property type="entry name" value="LeuE"/>
    <property type="match status" value="1"/>
</dbReference>
<accession>A0A3A4KLL5</accession>
<keyword evidence="5 6" id="KW-0472">Membrane</keyword>
<name>A0A3A4KLL5_9NOCA</name>
<keyword evidence="3 6" id="KW-0812">Transmembrane</keyword>
<dbReference type="InterPro" id="IPR001123">
    <property type="entry name" value="LeuE-type"/>
</dbReference>
<sequence>MLRARRVVATVVGVLHSLLAFALPAALVILAPGPDTLLILRNTARGGRRAGVLTSLGILSGLAVWIMAAAFGLSALLAASRLGYDILRFAGAAYLIWLGLAAFGMRLGRGNQEAEQPDPTGPLGLRATYLVGVLTNLLNPKVGVLFLAFLPAFVPAGATSLTFFALGGVFLAESIVWLGVLVWVADRAALWLRRATIRRRADRITGTIMIGFGIRLLAEA</sequence>
<evidence type="ECO:0000256" key="6">
    <source>
        <dbReference type="SAM" id="Phobius"/>
    </source>
</evidence>
<keyword evidence="4 6" id="KW-1133">Transmembrane helix</keyword>
<organism evidence="7 8">
    <name type="scientific">Nocardia panacis</name>
    <dbReference type="NCBI Taxonomy" id="2340916"/>
    <lineage>
        <taxon>Bacteria</taxon>
        <taxon>Bacillati</taxon>
        <taxon>Actinomycetota</taxon>
        <taxon>Actinomycetes</taxon>
        <taxon>Mycobacteriales</taxon>
        <taxon>Nocardiaceae</taxon>
        <taxon>Nocardia</taxon>
    </lineage>
</organism>
<dbReference type="EMBL" id="QZFU01000016">
    <property type="protein sequence ID" value="RJO76438.1"/>
    <property type="molecule type" value="Genomic_DNA"/>
</dbReference>
<evidence type="ECO:0000256" key="2">
    <source>
        <dbReference type="ARBA" id="ARBA00022475"/>
    </source>
</evidence>
<evidence type="ECO:0000256" key="3">
    <source>
        <dbReference type="ARBA" id="ARBA00022692"/>
    </source>
</evidence>
<feature type="transmembrane region" description="Helical" evidence="6">
    <location>
        <begin position="51"/>
        <end position="79"/>
    </location>
</feature>
<evidence type="ECO:0000256" key="4">
    <source>
        <dbReference type="ARBA" id="ARBA00022989"/>
    </source>
</evidence>
<evidence type="ECO:0000313" key="8">
    <source>
        <dbReference type="Proteomes" id="UP000266677"/>
    </source>
</evidence>
<gene>
    <name evidence="7" type="ORF">D5S18_08955</name>
</gene>
<keyword evidence="2" id="KW-1003">Cell membrane</keyword>